<gene>
    <name evidence="3" type="ORF">FB567DRAFT_50922</name>
</gene>
<protein>
    <submittedName>
        <fullName evidence="3">Uncharacterized protein</fullName>
    </submittedName>
</protein>
<dbReference type="AlphaFoldDB" id="A0A8K0R5J7"/>
<dbReference type="Pfam" id="PF12505">
    <property type="entry name" value="DUF3712"/>
    <property type="match status" value="1"/>
</dbReference>
<dbReference type="EMBL" id="JAGMVJ010000010">
    <property type="protein sequence ID" value="KAH7086767.1"/>
    <property type="molecule type" value="Genomic_DNA"/>
</dbReference>
<name>A0A8K0R5J7_9PLEO</name>
<dbReference type="GO" id="GO:0000329">
    <property type="term" value="C:fungal-type vacuole membrane"/>
    <property type="evidence" value="ECO:0007669"/>
    <property type="project" value="InterPro"/>
</dbReference>
<keyword evidence="4" id="KW-1185">Reference proteome</keyword>
<dbReference type="OrthoDB" id="10039566at2759"/>
<evidence type="ECO:0000313" key="4">
    <source>
        <dbReference type="Proteomes" id="UP000813461"/>
    </source>
</evidence>
<keyword evidence="2" id="KW-0812">Transmembrane</keyword>
<comment type="caution">
    <text evidence="3">The sequence shown here is derived from an EMBL/GenBank/DDBJ whole genome shotgun (WGS) entry which is preliminary data.</text>
</comment>
<proteinExistence type="predicted"/>
<dbReference type="PANTHER" id="PTHR35895:SF1">
    <property type="entry name" value="LIPID-BINDING SERUM GLYCOPROTEIN C-TERMINAL DOMAIN-CONTAINING PROTEIN"/>
    <property type="match status" value="1"/>
</dbReference>
<evidence type="ECO:0000256" key="1">
    <source>
        <dbReference type="SAM" id="MobiDB-lite"/>
    </source>
</evidence>
<feature type="compositionally biased region" description="Basic and acidic residues" evidence="1">
    <location>
        <begin position="1"/>
        <end position="12"/>
    </location>
</feature>
<sequence length="355" mass="38412">MESKHEPARTEEVYSSPQKRGGVMNKLYPPGPQPGAKGRVKNHCRKFWWCDCLVLIIIVLVIILPIIYVAIPKKAQHEINASTLEVTSQEVTNPTPDGVHLKLESVIRSGSSYHPTVDGFRAALSLEGKSPFLYIDIPTAKSEAETHVTVDQDVKFASAEAFNDYTKAVLGAEEFKVHLDGKTKVHLKGLPGMDVNYNKVVTMKGLNHLKGLNITSIRVLAGVGNILPDGSNMVGTVYIPNPSVMTLDLGNVTMNLAVDNKTIGYSLLPNLVLRPGNNTVPMQARVDQLTVVGLVQSKYRNAVIPLEVTGNSSISNGKSLDYYAGAIKSNVVKLDLNVGPALSALGINITNIRPS</sequence>
<feature type="region of interest" description="Disordered" evidence="1">
    <location>
        <begin position="1"/>
        <end position="35"/>
    </location>
</feature>
<evidence type="ECO:0000313" key="3">
    <source>
        <dbReference type="EMBL" id="KAH7086767.1"/>
    </source>
</evidence>
<keyword evidence="2" id="KW-0472">Membrane</keyword>
<accession>A0A8K0R5J7</accession>
<keyword evidence="2" id="KW-1133">Transmembrane helix</keyword>
<feature type="transmembrane region" description="Helical" evidence="2">
    <location>
        <begin position="47"/>
        <end position="71"/>
    </location>
</feature>
<dbReference type="Proteomes" id="UP000813461">
    <property type="component" value="Unassembled WGS sequence"/>
</dbReference>
<dbReference type="InterPro" id="IPR046368">
    <property type="entry name" value="Tag1"/>
</dbReference>
<dbReference type="SUPFAM" id="SSF117070">
    <property type="entry name" value="LEA14-like"/>
    <property type="match status" value="1"/>
</dbReference>
<dbReference type="PANTHER" id="PTHR35895">
    <property type="entry name" value="CHROMOSOME 16, WHOLE GENOME SHOTGUN SEQUENCE"/>
    <property type="match status" value="1"/>
</dbReference>
<dbReference type="InterPro" id="IPR022185">
    <property type="entry name" value="DUF3712"/>
</dbReference>
<reference evidence="3" key="1">
    <citation type="journal article" date="2021" name="Nat. Commun.">
        <title>Genetic determinants of endophytism in the Arabidopsis root mycobiome.</title>
        <authorList>
            <person name="Mesny F."/>
            <person name="Miyauchi S."/>
            <person name="Thiergart T."/>
            <person name="Pickel B."/>
            <person name="Atanasova L."/>
            <person name="Karlsson M."/>
            <person name="Huettel B."/>
            <person name="Barry K.W."/>
            <person name="Haridas S."/>
            <person name="Chen C."/>
            <person name="Bauer D."/>
            <person name="Andreopoulos W."/>
            <person name="Pangilinan J."/>
            <person name="LaButti K."/>
            <person name="Riley R."/>
            <person name="Lipzen A."/>
            <person name="Clum A."/>
            <person name="Drula E."/>
            <person name="Henrissat B."/>
            <person name="Kohler A."/>
            <person name="Grigoriev I.V."/>
            <person name="Martin F.M."/>
            <person name="Hacquard S."/>
        </authorList>
    </citation>
    <scope>NUCLEOTIDE SEQUENCE</scope>
    <source>
        <strain evidence="3">MPI-SDFR-AT-0120</strain>
    </source>
</reference>
<organism evidence="3 4">
    <name type="scientific">Paraphoma chrysanthemicola</name>
    <dbReference type="NCBI Taxonomy" id="798071"/>
    <lineage>
        <taxon>Eukaryota</taxon>
        <taxon>Fungi</taxon>
        <taxon>Dikarya</taxon>
        <taxon>Ascomycota</taxon>
        <taxon>Pezizomycotina</taxon>
        <taxon>Dothideomycetes</taxon>
        <taxon>Pleosporomycetidae</taxon>
        <taxon>Pleosporales</taxon>
        <taxon>Pleosporineae</taxon>
        <taxon>Phaeosphaeriaceae</taxon>
        <taxon>Paraphoma</taxon>
    </lineage>
</organism>
<evidence type="ECO:0000256" key="2">
    <source>
        <dbReference type="SAM" id="Phobius"/>
    </source>
</evidence>